<dbReference type="InterPro" id="IPR011066">
    <property type="entry name" value="MscS_channel_C_sf"/>
</dbReference>
<feature type="transmembrane region" description="Helical" evidence="9">
    <location>
        <begin position="490"/>
        <end position="508"/>
    </location>
</feature>
<protein>
    <submittedName>
        <fullName evidence="16">Small-conductance mechanosensitive channel</fullName>
    </submittedName>
</protein>
<sequence length="1151" mass="128775">MRFTLAPTSLLLTLSLFLAAPLHAQKSLSELNSQITQLEKSPAENKQVLDLLKKARLKAEGHESNLNTIQEYKTRITKAPEELSKLRSNPPKPSFPANPPEDIERGKLETKLDEIHSELENQRQKHKDLQSEQSYRATQTNRIPNEISKTRNELNDLKLRSDISSNGSPQERAEQEYQLQRKQQLESHLNLLKTTQDLYLAEADLLRTKLQVAANNIKALTEIQANWQKAQQQLSIKESEEALKKARILAATLSNFPELAEIAQDNAKMAEMRSGSNGLSAKIASINNYRNNLEEQIDRITKQRATAKNRIQLLEDAKLEIDSETGRLLRIQRSNIPDADRLRDDLKNQLSESAIAQLELLKLENRSATELIDLDSQIEALHDQYKDNGVDKETIKELMAQKRELMGRLVLDYRSYYQDLTKTIGTTKEAINVCSSYALFLDKKLLWIPSAEKINGSDFTDEINAIVHAFSPTEGGEWLLDMWTDLKDRWYLWAPVLLLVLILILKKAKIIKNLTDEGKRATKRNCSSFMPTVKALLNVLALTIPIPLLSTFLAWRTEVTSPYFNALLALAAFSLAVGVLRRLSRPYSILEAHIHLGKERTSTIYKHLRWYLPAGIPLVFVTYLLLNLNQTNDSGRIMFIITVAVSSVALFLITKPSNKVLYSGNHPSKLAKIACVLSVAIPAALIIGSYLGYLSSVLTIHNQLLSSLVIILSTLLVVALLLRWGLVSRRNLAIRQALKRREIALAERKKKEQEDGESSESSSDIPTLEEVKAKAVDVAEVEEKTTRLIKIGAACALAFSLWAVWSTSLPALSFLDDVTLWGDHPTAKTEGTAVNTPTDMLKNVTPGSPDSSQDNSADSSTSNNESSTPLPDILDAEKNRVSLQDLLIFFIALFLTFTAARNIPSLLELTLLSKLNLKPGGSFAVTTAITYTIVVVGIIIAFARIGITWSKVQWIAAAVTLGIGFGLQEVFANFVAGLILLFERPIRLGDYITVGDVSGRVTQIRIRATTIQQLNNRELVVPNKEFITGQVVNWTLKDALLRAEVTVGIAYGSDTELARKELLKVAEENSRVVKSQKPDVIFQDFADSTLNFTLRCHVNGIEDFIPVQSELRFAIDKAFREHDIEIAFPQRDIHIRSVTNLSEALNQQDKE</sequence>
<comment type="subcellular location">
    <subcellularLocation>
        <location evidence="1">Cell membrane</location>
        <topology evidence="1">Multi-pass membrane protein</topology>
    </subcellularLocation>
</comment>
<keyword evidence="5 9" id="KW-1133">Transmembrane helix</keyword>
<feature type="compositionally biased region" description="Pro residues" evidence="8">
    <location>
        <begin position="90"/>
        <end position="99"/>
    </location>
</feature>
<dbReference type="SUPFAM" id="SSF82689">
    <property type="entry name" value="Mechanosensitive channel protein MscS (YggB), C-terminal domain"/>
    <property type="match status" value="1"/>
</dbReference>
<dbReference type="InterPro" id="IPR024393">
    <property type="entry name" value="MscS_porin"/>
</dbReference>
<evidence type="ECO:0000256" key="6">
    <source>
        <dbReference type="ARBA" id="ARBA00023136"/>
    </source>
</evidence>
<dbReference type="GO" id="GO:0008381">
    <property type="term" value="F:mechanosensitive monoatomic ion channel activity"/>
    <property type="evidence" value="ECO:0007669"/>
    <property type="project" value="UniProtKB-ARBA"/>
</dbReference>
<evidence type="ECO:0000256" key="10">
    <source>
        <dbReference type="SAM" id="SignalP"/>
    </source>
</evidence>
<evidence type="ECO:0000259" key="14">
    <source>
        <dbReference type="Pfam" id="PF21082"/>
    </source>
</evidence>
<dbReference type="RefSeq" id="WP_143185100.1">
    <property type="nucleotide sequence ID" value="NZ_FQYR01000007.1"/>
</dbReference>
<dbReference type="Pfam" id="PF21088">
    <property type="entry name" value="MS_channel_1st"/>
    <property type="match status" value="1"/>
</dbReference>
<feature type="region of interest" description="Disordered" evidence="8">
    <location>
        <begin position="81"/>
        <end position="104"/>
    </location>
</feature>
<proteinExistence type="inferred from homology"/>
<keyword evidence="6 9" id="KW-0472">Membrane</keyword>
<dbReference type="Gene3D" id="3.30.70.100">
    <property type="match status" value="1"/>
</dbReference>
<dbReference type="Pfam" id="PF12795">
    <property type="entry name" value="MscS_porin"/>
    <property type="match status" value="1"/>
</dbReference>
<evidence type="ECO:0000259" key="12">
    <source>
        <dbReference type="Pfam" id="PF12794"/>
    </source>
</evidence>
<feature type="domain" description="Mechanosensitive ion channel MscS porin" evidence="13">
    <location>
        <begin position="34"/>
        <end position="247"/>
    </location>
</feature>
<feature type="domain" description="Mechanosensitive ion channel transmembrane helices 2/3" evidence="15">
    <location>
        <begin position="928"/>
        <end position="968"/>
    </location>
</feature>
<feature type="domain" description="Mechanosensitive ion channel MscS" evidence="11">
    <location>
        <begin position="970"/>
        <end position="1035"/>
    </location>
</feature>
<feature type="transmembrane region" description="Helical" evidence="9">
    <location>
        <begin position="705"/>
        <end position="726"/>
    </location>
</feature>
<feature type="signal peptide" evidence="10">
    <location>
        <begin position="1"/>
        <end position="24"/>
    </location>
</feature>
<evidence type="ECO:0000259" key="15">
    <source>
        <dbReference type="Pfam" id="PF21088"/>
    </source>
</evidence>
<dbReference type="InterPro" id="IPR006685">
    <property type="entry name" value="MscS_channel_2nd"/>
</dbReference>
<dbReference type="Gene3D" id="1.10.287.1260">
    <property type="match status" value="1"/>
</dbReference>
<feature type="transmembrane region" description="Helical" evidence="9">
    <location>
        <begin position="886"/>
        <end position="903"/>
    </location>
</feature>
<dbReference type="InterPro" id="IPR049278">
    <property type="entry name" value="MS_channel_C"/>
</dbReference>
<keyword evidence="7" id="KW-0175">Coiled coil</keyword>
<evidence type="ECO:0000256" key="2">
    <source>
        <dbReference type="ARBA" id="ARBA00008017"/>
    </source>
</evidence>
<dbReference type="InterPro" id="IPR052702">
    <property type="entry name" value="MscS-like_channel"/>
</dbReference>
<dbReference type="InterPro" id="IPR023408">
    <property type="entry name" value="MscS_beta-dom_sf"/>
</dbReference>
<dbReference type="InterPro" id="IPR010920">
    <property type="entry name" value="LSM_dom_sf"/>
</dbReference>
<dbReference type="Pfam" id="PF21082">
    <property type="entry name" value="MS_channel_3rd"/>
    <property type="match status" value="1"/>
</dbReference>
<dbReference type="Proteomes" id="UP000184510">
    <property type="component" value="Unassembled WGS sequence"/>
</dbReference>
<feature type="transmembrane region" description="Helical" evidence="9">
    <location>
        <begin position="561"/>
        <end position="580"/>
    </location>
</feature>
<dbReference type="InParanoid" id="A0A1M6R4Y0"/>
<evidence type="ECO:0000259" key="11">
    <source>
        <dbReference type="Pfam" id="PF00924"/>
    </source>
</evidence>
<feature type="compositionally biased region" description="Polar residues" evidence="8">
    <location>
        <begin position="131"/>
        <end position="143"/>
    </location>
</feature>
<feature type="transmembrane region" description="Helical" evidence="9">
    <location>
        <begin position="955"/>
        <end position="982"/>
    </location>
</feature>
<feature type="compositionally biased region" description="Basic and acidic residues" evidence="8">
    <location>
        <begin position="119"/>
        <end position="130"/>
    </location>
</feature>
<evidence type="ECO:0000313" key="16">
    <source>
        <dbReference type="EMBL" id="SHK27504.1"/>
    </source>
</evidence>
<dbReference type="SUPFAM" id="SSF82861">
    <property type="entry name" value="Mechanosensitive channel protein MscS (YggB), transmembrane region"/>
    <property type="match status" value="1"/>
</dbReference>
<feature type="transmembrane region" description="Helical" evidence="9">
    <location>
        <begin position="634"/>
        <end position="653"/>
    </location>
</feature>
<evidence type="ECO:0000256" key="4">
    <source>
        <dbReference type="ARBA" id="ARBA00022692"/>
    </source>
</evidence>
<dbReference type="FunCoup" id="A0A1M6R4Y0">
    <property type="interactions" value="51"/>
</dbReference>
<dbReference type="EMBL" id="FQYR01000007">
    <property type="protein sequence ID" value="SHK27504.1"/>
    <property type="molecule type" value="Genomic_DNA"/>
</dbReference>
<dbReference type="STRING" id="1123071.SAMN02745181_3547"/>
<dbReference type="PANTHER" id="PTHR30347">
    <property type="entry name" value="POTASSIUM CHANNEL RELATED"/>
    <property type="match status" value="1"/>
</dbReference>
<dbReference type="AlphaFoldDB" id="A0A1M6R4Y0"/>
<dbReference type="InterPro" id="IPR025692">
    <property type="entry name" value="MscS_IM_dom1"/>
</dbReference>
<keyword evidence="10" id="KW-0732">Signal</keyword>
<feature type="transmembrane region" description="Helical" evidence="9">
    <location>
        <begin position="610"/>
        <end position="628"/>
    </location>
</feature>
<evidence type="ECO:0000313" key="17">
    <source>
        <dbReference type="Proteomes" id="UP000184510"/>
    </source>
</evidence>
<feature type="compositionally biased region" description="Low complexity" evidence="8">
    <location>
        <begin position="848"/>
        <end position="867"/>
    </location>
</feature>
<keyword evidence="17" id="KW-1185">Reference proteome</keyword>
<evidence type="ECO:0000256" key="9">
    <source>
        <dbReference type="SAM" id="Phobius"/>
    </source>
</evidence>
<feature type="region of interest" description="Disordered" evidence="8">
    <location>
        <begin position="119"/>
        <end position="177"/>
    </location>
</feature>
<dbReference type="PANTHER" id="PTHR30347:SF1">
    <property type="entry name" value="MECHANOSENSITIVE CHANNEL MSCK"/>
    <property type="match status" value="1"/>
</dbReference>
<evidence type="ECO:0000256" key="3">
    <source>
        <dbReference type="ARBA" id="ARBA00022475"/>
    </source>
</evidence>
<keyword evidence="3" id="KW-1003">Cell membrane</keyword>
<evidence type="ECO:0000256" key="5">
    <source>
        <dbReference type="ARBA" id="ARBA00022989"/>
    </source>
</evidence>
<dbReference type="GO" id="GO:0005886">
    <property type="term" value="C:plasma membrane"/>
    <property type="evidence" value="ECO:0007669"/>
    <property type="project" value="UniProtKB-SubCell"/>
</dbReference>
<reference evidence="16 17" key="1">
    <citation type="submission" date="2016-11" db="EMBL/GenBank/DDBJ databases">
        <authorList>
            <person name="Jaros S."/>
            <person name="Januszkiewicz K."/>
            <person name="Wedrychowicz H."/>
        </authorList>
    </citation>
    <scope>NUCLEOTIDE SEQUENCE [LARGE SCALE GENOMIC DNA]</scope>
    <source>
        <strain evidence="16 17">DSM 18772</strain>
    </source>
</reference>
<feature type="region of interest" description="Disordered" evidence="8">
    <location>
        <begin position="827"/>
        <end position="871"/>
    </location>
</feature>
<feature type="transmembrane region" description="Helical" evidence="9">
    <location>
        <begin position="923"/>
        <end position="943"/>
    </location>
</feature>
<gene>
    <name evidence="16" type="ORF">SAMN02745181_3547</name>
</gene>
<evidence type="ECO:0000256" key="8">
    <source>
        <dbReference type="SAM" id="MobiDB-lite"/>
    </source>
</evidence>
<feature type="coiled-coil region" evidence="7">
    <location>
        <begin position="283"/>
        <end position="317"/>
    </location>
</feature>
<feature type="chain" id="PRO_5013019979" evidence="10">
    <location>
        <begin position="25"/>
        <end position="1151"/>
    </location>
</feature>
<feature type="domain" description="Mechanosensitive ion channel inner membrane" evidence="12">
    <location>
        <begin position="491"/>
        <end position="821"/>
    </location>
</feature>
<keyword evidence="4 9" id="KW-0812">Transmembrane</keyword>
<comment type="similarity">
    <text evidence="2">Belongs to the MscS (TC 1.A.23) family.</text>
</comment>
<feature type="compositionally biased region" description="Basic and acidic residues" evidence="8">
    <location>
        <begin position="148"/>
        <end position="161"/>
    </location>
</feature>
<dbReference type="Pfam" id="PF12794">
    <property type="entry name" value="MscS_TM"/>
    <property type="match status" value="1"/>
</dbReference>
<evidence type="ECO:0000256" key="7">
    <source>
        <dbReference type="SAM" id="Coils"/>
    </source>
</evidence>
<name>A0A1M6R4Y0_9BACT</name>
<organism evidence="16 17">
    <name type="scientific">Rubritalea squalenifaciens DSM 18772</name>
    <dbReference type="NCBI Taxonomy" id="1123071"/>
    <lineage>
        <taxon>Bacteria</taxon>
        <taxon>Pseudomonadati</taxon>
        <taxon>Verrucomicrobiota</taxon>
        <taxon>Verrucomicrobiia</taxon>
        <taxon>Verrucomicrobiales</taxon>
        <taxon>Rubritaleaceae</taxon>
        <taxon>Rubritalea</taxon>
    </lineage>
</organism>
<accession>A0A1M6R4Y0</accession>
<feature type="transmembrane region" description="Helical" evidence="9">
    <location>
        <begin position="673"/>
        <end position="693"/>
    </location>
</feature>
<dbReference type="SUPFAM" id="SSF50182">
    <property type="entry name" value="Sm-like ribonucleoproteins"/>
    <property type="match status" value="1"/>
</dbReference>
<dbReference type="OrthoDB" id="9809206at2"/>
<dbReference type="InterPro" id="IPR049142">
    <property type="entry name" value="MS_channel_1st"/>
</dbReference>
<dbReference type="InterPro" id="IPR011014">
    <property type="entry name" value="MscS_channel_TM-2"/>
</dbReference>
<evidence type="ECO:0000256" key="1">
    <source>
        <dbReference type="ARBA" id="ARBA00004651"/>
    </source>
</evidence>
<dbReference type="Gene3D" id="2.30.30.60">
    <property type="match status" value="1"/>
</dbReference>
<evidence type="ECO:0000259" key="13">
    <source>
        <dbReference type="Pfam" id="PF12795"/>
    </source>
</evidence>
<feature type="transmembrane region" description="Helical" evidence="9">
    <location>
        <begin position="529"/>
        <end position="555"/>
    </location>
</feature>
<dbReference type="Pfam" id="PF00924">
    <property type="entry name" value="MS_channel_2nd"/>
    <property type="match status" value="1"/>
</dbReference>
<feature type="domain" description="Mechanosensitive ion channel MscS C-terminal" evidence="14">
    <location>
        <begin position="1044"/>
        <end position="1126"/>
    </location>
</feature>